<comment type="subunit">
    <text evidence="4">Hexamer formed by 3 homodimers.</text>
</comment>
<dbReference type="InterPro" id="IPR013785">
    <property type="entry name" value="Aldolase_TIM"/>
</dbReference>
<comment type="catalytic activity">
    <reaction evidence="10">
        <text>nicotinate beta-D-ribonucleotide + CO2 + diphosphate = quinolinate + 5-phospho-alpha-D-ribose 1-diphosphate + 2 H(+)</text>
        <dbReference type="Rhea" id="RHEA:12733"/>
        <dbReference type="ChEBI" id="CHEBI:15378"/>
        <dbReference type="ChEBI" id="CHEBI:16526"/>
        <dbReference type="ChEBI" id="CHEBI:29959"/>
        <dbReference type="ChEBI" id="CHEBI:33019"/>
        <dbReference type="ChEBI" id="CHEBI:57502"/>
        <dbReference type="ChEBI" id="CHEBI:58017"/>
        <dbReference type="EC" id="2.4.2.19"/>
    </reaction>
</comment>
<evidence type="ECO:0000256" key="7">
    <source>
        <dbReference type="ARBA" id="ARBA00022676"/>
    </source>
</evidence>
<proteinExistence type="inferred from homology"/>
<dbReference type="RefSeq" id="WP_013007248.1">
    <property type="nucleotide sequence ID" value="NC_013939.1"/>
</dbReference>
<keyword evidence="7 12" id="KW-0328">Glycosyltransferase</keyword>
<feature type="binding site" evidence="13">
    <location>
        <position position="165"/>
    </location>
    <ligand>
        <name>substrate</name>
    </ligand>
</feature>
<dbReference type="UniPathway" id="UPA00253">
    <property type="reaction ID" value="UER00331"/>
</dbReference>
<name>D3PBM7_DEFDS</name>
<evidence type="ECO:0000256" key="13">
    <source>
        <dbReference type="PIRSR" id="PIRSR006250-1"/>
    </source>
</evidence>
<evidence type="ECO:0000256" key="8">
    <source>
        <dbReference type="ARBA" id="ARBA00022679"/>
    </source>
</evidence>
<dbReference type="STRING" id="639282.DEFDS_0506"/>
<feature type="binding site" evidence="13">
    <location>
        <begin position="131"/>
        <end position="133"/>
    </location>
    <ligand>
        <name>substrate</name>
    </ligand>
</feature>
<feature type="binding site" evidence="13">
    <location>
        <position position="195"/>
    </location>
    <ligand>
        <name>substrate</name>
    </ligand>
</feature>
<dbReference type="KEGG" id="ddf:DEFDS_0506"/>
<evidence type="ECO:0000313" key="16">
    <source>
        <dbReference type="EMBL" id="BAI80000.1"/>
    </source>
</evidence>
<evidence type="ECO:0000259" key="14">
    <source>
        <dbReference type="Pfam" id="PF01729"/>
    </source>
</evidence>
<evidence type="ECO:0000256" key="1">
    <source>
        <dbReference type="ARBA" id="ARBA00003237"/>
    </source>
</evidence>
<comment type="function">
    <text evidence="1">Involved in the catabolism of quinolinic acid (QA).</text>
</comment>
<keyword evidence="8 12" id="KW-0808">Transferase</keyword>
<evidence type="ECO:0000256" key="3">
    <source>
        <dbReference type="ARBA" id="ARBA00009400"/>
    </source>
</evidence>
<dbReference type="InterPro" id="IPR002638">
    <property type="entry name" value="Quinolinate_PRibosylTrfase_C"/>
</dbReference>
<dbReference type="GO" id="GO:0034213">
    <property type="term" value="P:quinolinate catabolic process"/>
    <property type="evidence" value="ECO:0007669"/>
    <property type="project" value="TreeGrafter"/>
</dbReference>
<dbReference type="HOGENOM" id="CLU_039622_0_1_0"/>
<dbReference type="Pfam" id="PF02749">
    <property type="entry name" value="QRPTase_N"/>
    <property type="match status" value="1"/>
</dbReference>
<dbReference type="FunFam" id="3.20.20.70:FF:000030">
    <property type="entry name" value="Nicotinate-nucleotide pyrophosphorylase, carboxylating"/>
    <property type="match status" value="1"/>
</dbReference>
<accession>D3PBM7</accession>
<dbReference type="PANTHER" id="PTHR32179:SF3">
    <property type="entry name" value="NICOTINATE-NUCLEOTIDE PYROPHOSPHORYLASE [CARBOXYLATING]"/>
    <property type="match status" value="1"/>
</dbReference>
<evidence type="ECO:0000256" key="12">
    <source>
        <dbReference type="PIRNR" id="PIRNR006250"/>
    </source>
</evidence>
<dbReference type="PIRSF" id="PIRSF006250">
    <property type="entry name" value="NadC_ModD"/>
    <property type="match status" value="1"/>
</dbReference>
<comment type="similarity">
    <text evidence="3 12">Belongs to the NadC/ModD family.</text>
</comment>
<organism evidence="16 17">
    <name type="scientific">Deferribacter desulfuricans (strain DSM 14783 / JCM 11476 / NBRC 101012 / SSM1)</name>
    <dbReference type="NCBI Taxonomy" id="639282"/>
    <lineage>
        <taxon>Bacteria</taxon>
        <taxon>Pseudomonadati</taxon>
        <taxon>Deferribacterota</taxon>
        <taxon>Deferribacteres</taxon>
        <taxon>Deferribacterales</taxon>
        <taxon>Deferribacteraceae</taxon>
        <taxon>Deferribacter</taxon>
    </lineage>
</organism>
<evidence type="ECO:0000313" key="17">
    <source>
        <dbReference type="Proteomes" id="UP000001520"/>
    </source>
</evidence>
<dbReference type="Proteomes" id="UP000001520">
    <property type="component" value="Chromosome"/>
</dbReference>
<protein>
    <recommendedName>
        <fullName evidence="11">Probable nicotinate-nucleotide pyrophosphorylase [carboxylating]</fullName>
        <ecNumber evidence="5">2.4.2.19</ecNumber>
    </recommendedName>
    <alternativeName>
        <fullName evidence="9">Quinolinate phosphoribosyltransferase [decarboxylating]</fullName>
    </alternativeName>
</protein>
<dbReference type="SUPFAM" id="SSF54675">
    <property type="entry name" value="Nicotinate/Quinolinate PRTase N-terminal domain-like"/>
    <property type="match status" value="1"/>
</dbReference>
<feature type="binding site" evidence="13">
    <location>
        <begin position="239"/>
        <end position="241"/>
    </location>
    <ligand>
        <name>substrate</name>
    </ligand>
</feature>
<evidence type="ECO:0000256" key="11">
    <source>
        <dbReference type="ARBA" id="ARBA00069173"/>
    </source>
</evidence>
<dbReference type="InterPro" id="IPR037128">
    <property type="entry name" value="Quinolinate_PRibosylTase_N_sf"/>
</dbReference>
<dbReference type="GO" id="GO:0004514">
    <property type="term" value="F:nicotinate-nucleotide diphosphorylase (carboxylating) activity"/>
    <property type="evidence" value="ECO:0007669"/>
    <property type="project" value="UniProtKB-EC"/>
</dbReference>
<evidence type="ECO:0000259" key="15">
    <source>
        <dbReference type="Pfam" id="PF02749"/>
    </source>
</evidence>
<dbReference type="CDD" id="cd01572">
    <property type="entry name" value="QPRTase"/>
    <property type="match status" value="1"/>
</dbReference>
<dbReference type="GO" id="GO:0005737">
    <property type="term" value="C:cytoplasm"/>
    <property type="evidence" value="ECO:0007669"/>
    <property type="project" value="TreeGrafter"/>
</dbReference>
<evidence type="ECO:0000256" key="5">
    <source>
        <dbReference type="ARBA" id="ARBA00011944"/>
    </source>
</evidence>
<dbReference type="EMBL" id="AP011529">
    <property type="protein sequence ID" value="BAI80000.1"/>
    <property type="molecule type" value="Genomic_DNA"/>
</dbReference>
<dbReference type="PANTHER" id="PTHR32179">
    <property type="entry name" value="NICOTINATE-NUCLEOTIDE PYROPHOSPHORYLASE [CARBOXYLATING]"/>
    <property type="match status" value="1"/>
</dbReference>
<gene>
    <name evidence="16" type="primary">nadC</name>
    <name evidence="16" type="ordered locus">DEFDS_0506</name>
</gene>
<feature type="binding site" evidence="13">
    <location>
        <position position="98"/>
    </location>
    <ligand>
        <name>substrate</name>
    </ligand>
</feature>
<feature type="domain" description="Quinolinate phosphoribosyl transferase N-terminal" evidence="15">
    <location>
        <begin position="23"/>
        <end position="108"/>
    </location>
</feature>
<sequence>MLNSPLLNKIIDLALLEDIGSGDLTTKSISPYLKKSKYYLIAKESFILCGMPVVNEIFYKTDRNIKINFLKNDGELVNAGDKLAEIIGDTAIILMLERTVLNFLQRLSGIATNTNKYIKELDGTNIKILDTRKTTPGLRILEKYAVKIGGGTNHRIGLFDGVMLKDTHIDAVGSIKKAVELVRSNIPVTVKIEVETRNLKEVEEAVEAGADIIMLDNFDINSINEACQLINKRAKIEVSGGITLDKLHMYKKYPIDFISVGALTNSFKSVDISMKFGEII</sequence>
<evidence type="ECO:0000256" key="2">
    <source>
        <dbReference type="ARBA" id="ARBA00004893"/>
    </source>
</evidence>
<feature type="domain" description="Quinolinate phosphoribosyl transferase C-terminal" evidence="14">
    <location>
        <begin position="110"/>
        <end position="275"/>
    </location>
</feature>
<dbReference type="OrthoDB" id="9782546at2"/>
<feature type="binding site" evidence="13">
    <location>
        <position position="216"/>
    </location>
    <ligand>
        <name>substrate</name>
    </ligand>
</feature>
<reference evidence="16 17" key="1">
    <citation type="journal article" date="2010" name="DNA Res.">
        <title>Bacterial lifestyle in a deep-sea hydrothermal vent chimney revealed by the genome sequence of the thermophilic bacterium Deferribacter desulfuricans SSM1.</title>
        <authorList>
            <person name="Takaki Y."/>
            <person name="Shimamura S."/>
            <person name="Nakagawa S."/>
            <person name="Fukuhara Y."/>
            <person name="Horikawa H."/>
            <person name="Ankai A."/>
            <person name="Harada T."/>
            <person name="Hosoyama A."/>
            <person name="Oguchi A."/>
            <person name="Fukui S."/>
            <person name="Fujita N."/>
            <person name="Takami H."/>
            <person name="Takai K."/>
        </authorList>
    </citation>
    <scope>NUCLEOTIDE SEQUENCE [LARGE SCALE GENOMIC DNA]</scope>
    <source>
        <strain evidence="17">DSM 14783 / JCM 11476 / NBRC 101012 / SSM1</strain>
    </source>
</reference>
<dbReference type="AlphaFoldDB" id="D3PBM7"/>
<dbReference type="InterPro" id="IPR027277">
    <property type="entry name" value="NadC/ModD"/>
</dbReference>
<dbReference type="FunFam" id="3.90.1170.20:FF:000001">
    <property type="entry name" value="Nicotinate-nucleotide diphosphorylase (Carboxylating)"/>
    <property type="match status" value="1"/>
</dbReference>
<evidence type="ECO:0000256" key="10">
    <source>
        <dbReference type="ARBA" id="ARBA00047445"/>
    </source>
</evidence>
<keyword evidence="6" id="KW-0662">Pyridine nucleotide biosynthesis</keyword>
<feature type="binding site" evidence="13">
    <location>
        <begin position="260"/>
        <end position="262"/>
    </location>
    <ligand>
        <name>substrate</name>
    </ligand>
</feature>
<dbReference type="Gene3D" id="3.90.1170.20">
    <property type="entry name" value="Quinolinate phosphoribosyl transferase, N-terminal domain"/>
    <property type="match status" value="1"/>
</dbReference>
<feature type="binding site" evidence="13">
    <location>
        <position position="155"/>
    </location>
    <ligand>
        <name>substrate</name>
    </ligand>
</feature>
<evidence type="ECO:0000256" key="9">
    <source>
        <dbReference type="ARBA" id="ARBA00033102"/>
    </source>
</evidence>
<dbReference type="GO" id="GO:0009435">
    <property type="term" value="P:NAD+ biosynthetic process"/>
    <property type="evidence" value="ECO:0007669"/>
    <property type="project" value="UniProtKB-UniPathway"/>
</dbReference>
<dbReference type="NCBIfam" id="TIGR00078">
    <property type="entry name" value="nadC"/>
    <property type="match status" value="1"/>
</dbReference>
<dbReference type="InterPro" id="IPR004393">
    <property type="entry name" value="NadC"/>
</dbReference>
<dbReference type="Gene3D" id="3.20.20.70">
    <property type="entry name" value="Aldolase class I"/>
    <property type="match status" value="1"/>
</dbReference>
<dbReference type="InterPro" id="IPR022412">
    <property type="entry name" value="Quinolinate_PRibosylTrfase_N"/>
</dbReference>
<evidence type="ECO:0000256" key="4">
    <source>
        <dbReference type="ARBA" id="ARBA00011218"/>
    </source>
</evidence>
<dbReference type="SUPFAM" id="SSF51690">
    <property type="entry name" value="Nicotinate/Quinolinate PRTase C-terminal domain-like"/>
    <property type="match status" value="1"/>
</dbReference>
<keyword evidence="17" id="KW-1185">Reference proteome</keyword>
<evidence type="ECO:0000256" key="6">
    <source>
        <dbReference type="ARBA" id="ARBA00022642"/>
    </source>
</evidence>
<dbReference type="EC" id="2.4.2.19" evidence="5"/>
<dbReference type="Pfam" id="PF01729">
    <property type="entry name" value="QRPTase_C"/>
    <property type="match status" value="1"/>
</dbReference>
<comment type="pathway">
    <text evidence="2">Cofactor biosynthesis; NAD(+) biosynthesis; nicotinate D-ribonucleotide from quinolinate: step 1/1.</text>
</comment>
<dbReference type="InterPro" id="IPR036068">
    <property type="entry name" value="Nicotinate_pribotase-like_C"/>
</dbReference>
<dbReference type="eggNOG" id="COG0157">
    <property type="taxonomic scope" value="Bacteria"/>
</dbReference>